<dbReference type="Proteomes" id="UP000001593">
    <property type="component" value="Unassembled WGS sequence"/>
</dbReference>
<dbReference type="PhylomeDB" id="A7T6L4"/>
<dbReference type="InterPro" id="IPR045168">
    <property type="entry name" value="YTH_prot"/>
</dbReference>
<dbReference type="PANTHER" id="PTHR12357:SF3">
    <property type="entry name" value="YTH DOMAIN-CONTAINING PROTEIN 1"/>
    <property type="match status" value="1"/>
</dbReference>
<dbReference type="InterPro" id="IPR007275">
    <property type="entry name" value="YTH_domain"/>
</dbReference>
<dbReference type="PROSITE" id="PS50882">
    <property type="entry name" value="YTH"/>
    <property type="match status" value="1"/>
</dbReference>
<protein>
    <recommendedName>
        <fullName evidence="1">YTH domain-containing protein</fullName>
    </recommendedName>
</protein>
<gene>
    <name evidence="2" type="ORF">NEMVEDRAFT_v1g223056</name>
</gene>
<dbReference type="STRING" id="45351.A7T6L4"/>
<evidence type="ECO:0000313" key="2">
    <source>
        <dbReference type="EMBL" id="EDO28391.1"/>
    </source>
</evidence>
<dbReference type="Gene3D" id="3.10.590.10">
    <property type="entry name" value="ph1033 like domains"/>
    <property type="match status" value="1"/>
</dbReference>
<feature type="domain" description="YTH" evidence="1">
    <location>
        <begin position="1"/>
        <end position="100"/>
    </location>
</feature>
<sequence length="139" mass="16553">RYKNVILIFSVKESGKFQGFARLLGEAKHGEHFVPWVLPPGMNAKALGGVFKLEWLNRHDLWFSKCIHLRNPWNDNKEVKICRDGQIILVIFYKPFHLIVPCPIITRDVNESLVFYFPVEFFMTFEFCPFRFLLQIEYR</sequence>
<organism evidence="2 3">
    <name type="scientific">Nematostella vectensis</name>
    <name type="common">Starlet sea anemone</name>
    <dbReference type="NCBI Taxonomy" id="45351"/>
    <lineage>
        <taxon>Eukaryota</taxon>
        <taxon>Metazoa</taxon>
        <taxon>Cnidaria</taxon>
        <taxon>Anthozoa</taxon>
        <taxon>Hexacorallia</taxon>
        <taxon>Actiniaria</taxon>
        <taxon>Edwardsiidae</taxon>
        <taxon>Nematostella</taxon>
    </lineage>
</organism>
<evidence type="ECO:0000313" key="3">
    <source>
        <dbReference type="Proteomes" id="UP000001593"/>
    </source>
</evidence>
<feature type="non-terminal residue" evidence="2">
    <location>
        <position position="1"/>
    </location>
</feature>
<evidence type="ECO:0000259" key="1">
    <source>
        <dbReference type="PROSITE" id="PS50882"/>
    </source>
</evidence>
<accession>A7T6L4</accession>
<dbReference type="EMBL" id="DS471621">
    <property type="protein sequence ID" value="EDO28391.1"/>
    <property type="molecule type" value="Genomic_DNA"/>
</dbReference>
<dbReference type="AlphaFoldDB" id="A7T6L4"/>
<name>A7T6L4_NEMVE</name>
<dbReference type="eggNOG" id="KOG1902">
    <property type="taxonomic scope" value="Eukaryota"/>
</dbReference>
<dbReference type="GO" id="GO:0003723">
    <property type="term" value="F:RNA binding"/>
    <property type="evidence" value="ECO:0007669"/>
    <property type="project" value="InterPro"/>
</dbReference>
<proteinExistence type="predicted"/>
<reference evidence="2 3" key="1">
    <citation type="journal article" date="2007" name="Science">
        <title>Sea anemone genome reveals ancestral eumetazoan gene repertoire and genomic organization.</title>
        <authorList>
            <person name="Putnam N.H."/>
            <person name="Srivastava M."/>
            <person name="Hellsten U."/>
            <person name="Dirks B."/>
            <person name="Chapman J."/>
            <person name="Salamov A."/>
            <person name="Terry A."/>
            <person name="Shapiro H."/>
            <person name="Lindquist E."/>
            <person name="Kapitonov V.V."/>
            <person name="Jurka J."/>
            <person name="Genikhovich G."/>
            <person name="Grigoriev I.V."/>
            <person name="Lucas S.M."/>
            <person name="Steele R.E."/>
            <person name="Finnerty J.R."/>
            <person name="Technau U."/>
            <person name="Martindale M.Q."/>
            <person name="Rokhsar D.S."/>
        </authorList>
    </citation>
    <scope>NUCLEOTIDE SEQUENCE [LARGE SCALE GENOMIC DNA]</scope>
    <source>
        <strain evidence="3">CH2 X CH6</strain>
    </source>
</reference>
<dbReference type="PANTHER" id="PTHR12357">
    <property type="entry name" value="YTH YT521-B HOMOLOGY DOMAIN-CONTAINING"/>
    <property type="match status" value="1"/>
</dbReference>
<dbReference type="InParanoid" id="A7T6L4"/>
<dbReference type="Pfam" id="PF04146">
    <property type="entry name" value="YTH"/>
    <property type="match status" value="1"/>
</dbReference>
<dbReference type="HOGENOM" id="CLU_1850193_0_0_1"/>
<dbReference type="CDD" id="cd21134">
    <property type="entry name" value="YTH"/>
    <property type="match status" value="1"/>
</dbReference>
<keyword evidence="3" id="KW-1185">Reference proteome</keyword>